<accession>A0A1Y5R5J1</accession>
<keyword evidence="3" id="KW-1185">Reference proteome</keyword>
<proteinExistence type="predicted"/>
<sequence>MKPRIPFAKASVNAVIAATLTLATSAAWAEETGWSYELAPYLWGSGISGTSSVVSALPPANVDASFSDILENLDAGAMFFGSATKDRFGIMGDLQYVSLSGAATGSGGLLSGSVENKLLILSLGGEWIASRTDTSEVRLIGGVRHWDTETNIALTVGPSGGTASGSDQWWDAMVGARGRYNLNEKSYLTGVALFGGGGSDFMADVFAGYGYRLSERTSLVGGFRYLSVDRNDGGFVYDVEQQGVLLGVNFTFN</sequence>
<reference evidence="2 3" key="1">
    <citation type="submission" date="2017-03" db="EMBL/GenBank/DDBJ databases">
        <authorList>
            <person name="Afonso C.L."/>
            <person name="Miller P.J."/>
            <person name="Scott M.A."/>
            <person name="Spackman E."/>
            <person name="Goraichik I."/>
            <person name="Dimitrov K.M."/>
            <person name="Suarez D.L."/>
            <person name="Swayne D.E."/>
        </authorList>
    </citation>
    <scope>NUCLEOTIDE SEQUENCE [LARGE SCALE GENOMIC DNA]</scope>
    <source>
        <strain evidence="2 3">CECT 8287</strain>
    </source>
</reference>
<dbReference type="EMBL" id="FWFL01000001">
    <property type="protein sequence ID" value="SLN09540.1"/>
    <property type="molecule type" value="Genomic_DNA"/>
</dbReference>
<dbReference type="Proteomes" id="UP000193827">
    <property type="component" value="Unassembled WGS sequence"/>
</dbReference>
<evidence type="ECO:0000313" key="2">
    <source>
        <dbReference type="EMBL" id="SLN09540.1"/>
    </source>
</evidence>
<name>A0A1Y5R5J1_9RHOB</name>
<feature type="signal peptide" evidence="1">
    <location>
        <begin position="1"/>
        <end position="29"/>
    </location>
</feature>
<dbReference type="RefSeq" id="WP_085890309.1">
    <property type="nucleotide sequence ID" value="NZ_FWFL01000001.1"/>
</dbReference>
<dbReference type="Gene3D" id="2.40.160.20">
    <property type="match status" value="1"/>
</dbReference>
<gene>
    <name evidence="2" type="ORF">PEL8287_00020</name>
</gene>
<organism evidence="2 3">
    <name type="scientific">Roseovarius litorisediminis</name>
    <dbReference type="NCBI Taxonomy" id="1312363"/>
    <lineage>
        <taxon>Bacteria</taxon>
        <taxon>Pseudomonadati</taxon>
        <taxon>Pseudomonadota</taxon>
        <taxon>Alphaproteobacteria</taxon>
        <taxon>Rhodobacterales</taxon>
        <taxon>Roseobacteraceae</taxon>
        <taxon>Roseovarius</taxon>
    </lineage>
</organism>
<dbReference type="OrthoDB" id="6555107at2"/>
<evidence type="ECO:0008006" key="4">
    <source>
        <dbReference type="Google" id="ProtNLM"/>
    </source>
</evidence>
<feature type="chain" id="PRO_5012102253" description="Outer membrane protein beta-barrel domain-containing protein" evidence="1">
    <location>
        <begin position="30"/>
        <end position="253"/>
    </location>
</feature>
<protein>
    <recommendedName>
        <fullName evidence="4">Outer membrane protein beta-barrel domain-containing protein</fullName>
    </recommendedName>
</protein>
<keyword evidence="1" id="KW-0732">Signal</keyword>
<evidence type="ECO:0000313" key="3">
    <source>
        <dbReference type="Proteomes" id="UP000193827"/>
    </source>
</evidence>
<dbReference type="AlphaFoldDB" id="A0A1Y5R5J1"/>
<evidence type="ECO:0000256" key="1">
    <source>
        <dbReference type="SAM" id="SignalP"/>
    </source>
</evidence>